<name>A0A9J6AZC0_SOLCO</name>
<gene>
    <name evidence="1" type="ORF">H5410_001156</name>
</gene>
<accession>A0A9J6AZC0</accession>
<comment type="caution">
    <text evidence="1">The sequence shown here is derived from an EMBL/GenBank/DDBJ whole genome shotgun (WGS) entry which is preliminary data.</text>
</comment>
<protein>
    <recommendedName>
        <fullName evidence="3">F-box associated domain-containing protein</fullName>
    </recommendedName>
</protein>
<evidence type="ECO:0000313" key="2">
    <source>
        <dbReference type="Proteomes" id="UP000824120"/>
    </source>
</evidence>
<organism evidence="1 2">
    <name type="scientific">Solanum commersonii</name>
    <name type="common">Commerson's wild potato</name>
    <name type="synonym">Commerson's nightshade</name>
    <dbReference type="NCBI Taxonomy" id="4109"/>
    <lineage>
        <taxon>Eukaryota</taxon>
        <taxon>Viridiplantae</taxon>
        <taxon>Streptophyta</taxon>
        <taxon>Embryophyta</taxon>
        <taxon>Tracheophyta</taxon>
        <taxon>Spermatophyta</taxon>
        <taxon>Magnoliopsida</taxon>
        <taxon>eudicotyledons</taxon>
        <taxon>Gunneridae</taxon>
        <taxon>Pentapetalae</taxon>
        <taxon>asterids</taxon>
        <taxon>lamiids</taxon>
        <taxon>Solanales</taxon>
        <taxon>Solanaceae</taxon>
        <taxon>Solanoideae</taxon>
        <taxon>Solaneae</taxon>
        <taxon>Solanum</taxon>
    </lineage>
</organism>
<reference evidence="1 2" key="1">
    <citation type="submission" date="2020-09" db="EMBL/GenBank/DDBJ databases">
        <title>De no assembly of potato wild relative species, Solanum commersonii.</title>
        <authorList>
            <person name="Cho K."/>
        </authorList>
    </citation>
    <scope>NUCLEOTIDE SEQUENCE [LARGE SCALE GENOMIC DNA]</scope>
    <source>
        <strain evidence="1">LZ3.2</strain>
        <tissue evidence="1">Leaf</tissue>
    </source>
</reference>
<dbReference type="Proteomes" id="UP000824120">
    <property type="component" value="Chromosome 1"/>
</dbReference>
<evidence type="ECO:0000313" key="1">
    <source>
        <dbReference type="EMBL" id="KAG5629439.1"/>
    </source>
</evidence>
<dbReference type="EMBL" id="JACXVP010000001">
    <property type="protein sequence ID" value="KAG5629439.1"/>
    <property type="molecule type" value="Genomic_DNA"/>
</dbReference>
<evidence type="ECO:0008006" key="3">
    <source>
        <dbReference type="Google" id="ProtNLM"/>
    </source>
</evidence>
<keyword evidence="2" id="KW-1185">Reference proteome</keyword>
<sequence>MQQGVIPDDILSCTSCDDEILFITNLKSGTLCLCYDVTRYSWRKLEIKGLPMNHCIEGNFSYVERLVMKQSFFSMKVKLFTQLSNRKMEISLPSFFKLRDSLHIFV</sequence>
<dbReference type="AlphaFoldDB" id="A0A9J6AZC0"/>
<proteinExistence type="predicted"/>